<feature type="region of interest" description="Disordered" evidence="1">
    <location>
        <begin position="1"/>
        <end position="20"/>
    </location>
</feature>
<evidence type="ECO:0000256" key="1">
    <source>
        <dbReference type="SAM" id="MobiDB-lite"/>
    </source>
</evidence>
<evidence type="ECO:0000313" key="2">
    <source>
        <dbReference type="EMBL" id="DAE22214.1"/>
    </source>
</evidence>
<name>A0A8S5QSN5_9CAUD</name>
<sequence>MGISSWRSKRQSNTLPRNRARERAIGASYRGFLGGWLFCFINHAERRKTAGRRP</sequence>
<protein>
    <submittedName>
        <fullName evidence="2">Uncharacterized protein</fullName>
    </submittedName>
</protein>
<accession>A0A8S5QSN5</accession>
<reference evidence="2" key="1">
    <citation type="journal article" date="2021" name="Proc. Natl. Acad. Sci. U.S.A.">
        <title>A Catalog of Tens of Thousands of Viruses from Human Metagenomes Reveals Hidden Associations with Chronic Diseases.</title>
        <authorList>
            <person name="Tisza M.J."/>
            <person name="Buck C.B."/>
        </authorList>
    </citation>
    <scope>NUCLEOTIDE SEQUENCE</scope>
    <source>
        <strain evidence="2">CtLsx2</strain>
    </source>
</reference>
<proteinExistence type="predicted"/>
<dbReference type="EMBL" id="BK015728">
    <property type="protein sequence ID" value="DAE22214.1"/>
    <property type="molecule type" value="Genomic_DNA"/>
</dbReference>
<organism evidence="2">
    <name type="scientific">Siphoviridae sp. ctLsx2</name>
    <dbReference type="NCBI Taxonomy" id="2826254"/>
    <lineage>
        <taxon>Viruses</taxon>
        <taxon>Duplodnaviria</taxon>
        <taxon>Heunggongvirae</taxon>
        <taxon>Uroviricota</taxon>
        <taxon>Caudoviricetes</taxon>
    </lineage>
</organism>